<proteinExistence type="predicted"/>
<organism evidence="1 2">
    <name type="scientific">candidate division WWE3 bacterium CG22_combo_CG10-13_8_21_14_all_39_12</name>
    <dbReference type="NCBI Taxonomy" id="1975094"/>
    <lineage>
        <taxon>Bacteria</taxon>
        <taxon>Katanobacteria</taxon>
    </lineage>
</organism>
<dbReference type="EMBL" id="PCSU01000013">
    <property type="protein sequence ID" value="PIP56824.1"/>
    <property type="molecule type" value="Genomic_DNA"/>
</dbReference>
<evidence type="ECO:0000313" key="2">
    <source>
        <dbReference type="Proteomes" id="UP000228495"/>
    </source>
</evidence>
<dbReference type="AlphaFoldDB" id="A0A2H0BGR6"/>
<evidence type="ECO:0000313" key="1">
    <source>
        <dbReference type="EMBL" id="PIP56824.1"/>
    </source>
</evidence>
<accession>A0A2H0BGR6</accession>
<reference evidence="1 2" key="1">
    <citation type="submission" date="2017-09" db="EMBL/GenBank/DDBJ databases">
        <title>Depth-based differentiation of microbial function through sediment-hosted aquifers and enrichment of novel symbionts in the deep terrestrial subsurface.</title>
        <authorList>
            <person name="Probst A.J."/>
            <person name="Ladd B."/>
            <person name="Jarett J.K."/>
            <person name="Geller-Mcgrath D.E."/>
            <person name="Sieber C.M."/>
            <person name="Emerson J.B."/>
            <person name="Anantharaman K."/>
            <person name="Thomas B.C."/>
            <person name="Malmstrom R."/>
            <person name="Stieglmeier M."/>
            <person name="Klingl A."/>
            <person name="Woyke T."/>
            <person name="Ryan C.M."/>
            <person name="Banfield J.F."/>
        </authorList>
    </citation>
    <scope>NUCLEOTIDE SEQUENCE [LARGE SCALE GENOMIC DNA]</scope>
    <source>
        <strain evidence="1">CG22_combo_CG10-13_8_21_14_all_39_12</strain>
    </source>
</reference>
<gene>
    <name evidence="1" type="ORF">COX05_01000</name>
</gene>
<protein>
    <submittedName>
        <fullName evidence="1">Uncharacterized protein</fullName>
    </submittedName>
</protein>
<sequence length="123" mass="13672">MSRKPTVGKRTKEKVFVFPPLEPTYDEVVKQFSTAAEITAAVFGQLLSEEQRIPGQIAALQAQSREATTIRQQKSLDFRIDGLRHRLAYLKSDDYSLPHPGVNCGWNMPGGTDIGAHVSAVFR</sequence>
<comment type="caution">
    <text evidence="1">The sequence shown here is derived from an EMBL/GenBank/DDBJ whole genome shotgun (WGS) entry which is preliminary data.</text>
</comment>
<dbReference type="Proteomes" id="UP000228495">
    <property type="component" value="Unassembled WGS sequence"/>
</dbReference>
<name>A0A2H0BGR6_UNCKA</name>